<name>A0A3M7PF11_BRAPC</name>
<dbReference type="EMBL" id="REGN01011304">
    <property type="protein sequence ID" value="RMZ97608.1"/>
    <property type="molecule type" value="Genomic_DNA"/>
</dbReference>
<dbReference type="Proteomes" id="UP000276133">
    <property type="component" value="Unassembled WGS sequence"/>
</dbReference>
<sequence length="65" mass="7691">MLLSILSVNYYPFLISFKQLFIKLESETINAILFSKSFRQNVSLHCEISLNFSNTKIYKHTFKLK</sequence>
<protein>
    <submittedName>
        <fullName evidence="1">Uncharacterized protein</fullName>
    </submittedName>
</protein>
<evidence type="ECO:0000313" key="2">
    <source>
        <dbReference type="Proteomes" id="UP000276133"/>
    </source>
</evidence>
<gene>
    <name evidence="1" type="ORF">BpHYR1_011645</name>
</gene>
<dbReference type="AlphaFoldDB" id="A0A3M7PF11"/>
<reference evidence="1 2" key="1">
    <citation type="journal article" date="2018" name="Sci. Rep.">
        <title>Genomic signatures of local adaptation to the degree of environmental predictability in rotifers.</title>
        <authorList>
            <person name="Franch-Gras L."/>
            <person name="Hahn C."/>
            <person name="Garcia-Roger E.M."/>
            <person name="Carmona M.J."/>
            <person name="Serra M."/>
            <person name="Gomez A."/>
        </authorList>
    </citation>
    <scope>NUCLEOTIDE SEQUENCE [LARGE SCALE GENOMIC DNA]</scope>
    <source>
        <strain evidence="1">HYR1</strain>
    </source>
</reference>
<accession>A0A3M7PF11</accession>
<evidence type="ECO:0000313" key="1">
    <source>
        <dbReference type="EMBL" id="RMZ97608.1"/>
    </source>
</evidence>
<keyword evidence="2" id="KW-1185">Reference proteome</keyword>
<comment type="caution">
    <text evidence="1">The sequence shown here is derived from an EMBL/GenBank/DDBJ whole genome shotgun (WGS) entry which is preliminary data.</text>
</comment>
<organism evidence="1 2">
    <name type="scientific">Brachionus plicatilis</name>
    <name type="common">Marine rotifer</name>
    <name type="synonym">Brachionus muelleri</name>
    <dbReference type="NCBI Taxonomy" id="10195"/>
    <lineage>
        <taxon>Eukaryota</taxon>
        <taxon>Metazoa</taxon>
        <taxon>Spiralia</taxon>
        <taxon>Gnathifera</taxon>
        <taxon>Rotifera</taxon>
        <taxon>Eurotatoria</taxon>
        <taxon>Monogononta</taxon>
        <taxon>Pseudotrocha</taxon>
        <taxon>Ploima</taxon>
        <taxon>Brachionidae</taxon>
        <taxon>Brachionus</taxon>
    </lineage>
</organism>
<proteinExistence type="predicted"/>